<dbReference type="AlphaFoldDB" id="A0A078G222"/>
<dbReference type="STRING" id="3708.A0A078G222"/>
<gene>
    <name evidence="2" type="primary">BnaC05g08900D</name>
    <name evidence="1" type="ORF">DARMORV10_C05P10030.1</name>
    <name evidence="2" type="ORF">GSBRNA2T00008919001</name>
</gene>
<dbReference type="Proteomes" id="UP001295469">
    <property type="component" value="Chromosome C05"/>
</dbReference>
<name>A0A078G222_BRANA</name>
<reference evidence="2" key="2">
    <citation type="submission" date="2014-06" db="EMBL/GenBank/DDBJ databases">
        <authorList>
            <person name="Genoscope - CEA"/>
        </authorList>
    </citation>
    <scope>NUCLEOTIDE SEQUENCE</scope>
</reference>
<dbReference type="PaxDb" id="3708-A0A078G222"/>
<dbReference type="Proteomes" id="UP000028999">
    <property type="component" value="Unassembled WGS sequence"/>
</dbReference>
<keyword evidence="3" id="KW-1185">Reference proteome</keyword>
<accession>A0A078G222</accession>
<reference evidence="1" key="3">
    <citation type="submission" date="2021-01" db="EMBL/GenBank/DDBJ databases">
        <authorList>
            <consortium name="Genoscope - CEA"/>
            <person name="William W."/>
        </authorList>
    </citation>
    <scope>NUCLEOTIDE SEQUENCE</scope>
</reference>
<protein>
    <submittedName>
        <fullName evidence="1">(rape) hypothetical protein</fullName>
    </submittedName>
    <submittedName>
        <fullName evidence="2">BnaC05g08900D protein</fullName>
    </submittedName>
</protein>
<organism evidence="2 3">
    <name type="scientific">Brassica napus</name>
    <name type="common">Rape</name>
    <dbReference type="NCBI Taxonomy" id="3708"/>
    <lineage>
        <taxon>Eukaryota</taxon>
        <taxon>Viridiplantae</taxon>
        <taxon>Streptophyta</taxon>
        <taxon>Embryophyta</taxon>
        <taxon>Tracheophyta</taxon>
        <taxon>Spermatophyta</taxon>
        <taxon>Magnoliopsida</taxon>
        <taxon>eudicotyledons</taxon>
        <taxon>Gunneridae</taxon>
        <taxon>Pentapetalae</taxon>
        <taxon>rosids</taxon>
        <taxon>malvids</taxon>
        <taxon>Brassicales</taxon>
        <taxon>Brassicaceae</taxon>
        <taxon>Brassiceae</taxon>
        <taxon>Brassica</taxon>
    </lineage>
</organism>
<evidence type="ECO:0000313" key="3">
    <source>
        <dbReference type="Proteomes" id="UP000028999"/>
    </source>
</evidence>
<sequence>MFNNITYLINHIISLFFFEELGVEYDEDVGLSLQAYSDLIPHGKKRSRGQ</sequence>
<dbReference type="EMBL" id="LK032095">
    <property type="protein sequence ID" value="CDY19381.1"/>
    <property type="molecule type" value="Genomic_DNA"/>
</dbReference>
<evidence type="ECO:0000313" key="2">
    <source>
        <dbReference type="EMBL" id="CDY19381.1"/>
    </source>
</evidence>
<dbReference type="Gramene" id="CDY19381">
    <property type="protein sequence ID" value="CDY19381"/>
    <property type="gene ID" value="GSBRNA2T00008919001"/>
</dbReference>
<dbReference type="EMBL" id="HG994369">
    <property type="protein sequence ID" value="CAF1925014.1"/>
    <property type="molecule type" value="Genomic_DNA"/>
</dbReference>
<proteinExistence type="predicted"/>
<evidence type="ECO:0000313" key="1">
    <source>
        <dbReference type="EMBL" id="CAF1925014.1"/>
    </source>
</evidence>
<reference evidence="2 3" key="1">
    <citation type="journal article" date="2014" name="Science">
        <title>Plant genetics. Early allopolyploid evolution in the post-Neolithic Brassica napus oilseed genome.</title>
        <authorList>
            <person name="Chalhoub B."/>
            <person name="Denoeud F."/>
            <person name="Liu S."/>
            <person name="Parkin I.A."/>
            <person name="Tang H."/>
            <person name="Wang X."/>
            <person name="Chiquet J."/>
            <person name="Belcram H."/>
            <person name="Tong C."/>
            <person name="Samans B."/>
            <person name="Correa M."/>
            <person name="Da Silva C."/>
            <person name="Just J."/>
            <person name="Falentin C."/>
            <person name="Koh C.S."/>
            <person name="Le Clainche I."/>
            <person name="Bernard M."/>
            <person name="Bento P."/>
            <person name="Noel B."/>
            <person name="Labadie K."/>
            <person name="Alberti A."/>
            <person name="Charles M."/>
            <person name="Arnaud D."/>
            <person name="Guo H."/>
            <person name="Daviaud C."/>
            <person name="Alamery S."/>
            <person name="Jabbari K."/>
            <person name="Zhao M."/>
            <person name="Edger P.P."/>
            <person name="Chelaifa H."/>
            <person name="Tack D."/>
            <person name="Lassalle G."/>
            <person name="Mestiri I."/>
            <person name="Schnel N."/>
            <person name="Le Paslier M.C."/>
            <person name="Fan G."/>
            <person name="Renault V."/>
            <person name="Bayer P.E."/>
            <person name="Golicz A.A."/>
            <person name="Manoli S."/>
            <person name="Lee T.H."/>
            <person name="Thi V.H."/>
            <person name="Chalabi S."/>
            <person name="Hu Q."/>
            <person name="Fan C."/>
            <person name="Tollenaere R."/>
            <person name="Lu Y."/>
            <person name="Battail C."/>
            <person name="Shen J."/>
            <person name="Sidebottom C.H."/>
            <person name="Wang X."/>
            <person name="Canaguier A."/>
            <person name="Chauveau A."/>
            <person name="Berard A."/>
            <person name="Deniot G."/>
            <person name="Guan M."/>
            <person name="Liu Z."/>
            <person name="Sun F."/>
            <person name="Lim Y.P."/>
            <person name="Lyons E."/>
            <person name="Town C.D."/>
            <person name="Bancroft I."/>
            <person name="Wang X."/>
            <person name="Meng J."/>
            <person name="Ma J."/>
            <person name="Pires J.C."/>
            <person name="King G.J."/>
            <person name="Brunel D."/>
            <person name="Delourme R."/>
            <person name="Renard M."/>
            <person name="Aury J.M."/>
            <person name="Adams K.L."/>
            <person name="Batley J."/>
            <person name="Snowdon R.J."/>
            <person name="Tost J."/>
            <person name="Edwards D."/>
            <person name="Zhou Y."/>
            <person name="Hua W."/>
            <person name="Sharpe A.G."/>
            <person name="Paterson A.H."/>
            <person name="Guan C."/>
            <person name="Wincker P."/>
        </authorList>
    </citation>
    <scope>NUCLEOTIDE SEQUENCE [LARGE SCALE GENOMIC DNA]</scope>
    <source>
        <strain evidence="3">cv. Darmor-bzh</strain>
    </source>
</reference>